<organism evidence="3 4">
    <name type="scientific">Thiothrix lacustris</name>
    <dbReference type="NCBI Taxonomy" id="525917"/>
    <lineage>
        <taxon>Bacteria</taxon>
        <taxon>Pseudomonadati</taxon>
        <taxon>Pseudomonadota</taxon>
        <taxon>Gammaproteobacteria</taxon>
        <taxon>Thiotrichales</taxon>
        <taxon>Thiotrichaceae</taxon>
        <taxon>Thiothrix</taxon>
    </lineage>
</organism>
<proteinExistence type="predicted"/>
<dbReference type="PANTHER" id="PTHR42824:SF1">
    <property type="entry name" value="GLUTAMINE AMIDOTRANSFERASE YAFJ-RELATED"/>
    <property type="match status" value="1"/>
</dbReference>
<dbReference type="AlphaFoldDB" id="A0A1Y1QK86"/>
<dbReference type="CDD" id="cd01908">
    <property type="entry name" value="YafJ"/>
    <property type="match status" value="1"/>
</dbReference>
<dbReference type="Gene3D" id="3.60.20.10">
    <property type="entry name" value="Glutamine Phosphoribosylpyrophosphate, subunit 1, domain 1"/>
    <property type="match status" value="1"/>
</dbReference>
<dbReference type="InterPro" id="IPR029055">
    <property type="entry name" value="Ntn_hydrolases_N"/>
</dbReference>
<dbReference type="EMBL" id="MTEJ01000209">
    <property type="protein sequence ID" value="OQX07446.1"/>
    <property type="molecule type" value="Genomic_DNA"/>
</dbReference>
<reference evidence="3 4" key="1">
    <citation type="submission" date="2017-01" db="EMBL/GenBank/DDBJ databases">
        <title>Novel large sulfur bacteria in the metagenomes of groundwater-fed chemosynthetic microbial mats in the Lake Huron basin.</title>
        <authorList>
            <person name="Sharrar A.M."/>
            <person name="Flood B.E."/>
            <person name="Bailey J.V."/>
            <person name="Jones D.S."/>
            <person name="Biddanda B."/>
            <person name="Ruberg S.A."/>
            <person name="Marcus D.N."/>
            <person name="Dick G.J."/>
        </authorList>
    </citation>
    <scope>NUCLEOTIDE SEQUENCE [LARGE SCALE GENOMIC DNA]</scope>
    <source>
        <strain evidence="3">A8</strain>
    </source>
</reference>
<dbReference type="Proteomes" id="UP000192491">
    <property type="component" value="Unassembled WGS sequence"/>
</dbReference>
<dbReference type="SUPFAM" id="SSF56235">
    <property type="entry name" value="N-terminal nucleophile aminohydrolases (Ntn hydrolases)"/>
    <property type="match status" value="1"/>
</dbReference>
<keyword evidence="1" id="KW-0315">Glutamine amidotransferase</keyword>
<accession>A0A1Y1QK86</accession>
<dbReference type="Pfam" id="PF13230">
    <property type="entry name" value="GATase_4"/>
    <property type="match status" value="2"/>
</dbReference>
<protein>
    <recommendedName>
        <fullName evidence="2">Glutamine amidotransferase type-2 domain-containing protein</fullName>
    </recommendedName>
</protein>
<feature type="domain" description="Glutamine amidotransferase type-2" evidence="2">
    <location>
        <begin position="2"/>
        <end position="242"/>
    </location>
</feature>
<evidence type="ECO:0000259" key="2">
    <source>
        <dbReference type="PROSITE" id="PS51278"/>
    </source>
</evidence>
<evidence type="ECO:0000313" key="3">
    <source>
        <dbReference type="EMBL" id="OQX07446.1"/>
    </source>
</evidence>
<dbReference type="PANTHER" id="PTHR42824">
    <property type="entry name" value="GLUTAMINE AMIDOTRANSFERASE"/>
    <property type="match status" value="1"/>
</dbReference>
<evidence type="ECO:0000256" key="1">
    <source>
        <dbReference type="ARBA" id="ARBA00022962"/>
    </source>
</evidence>
<comment type="caution">
    <text evidence="3">The sequence shown here is derived from an EMBL/GenBank/DDBJ whole genome shotgun (WGS) entry which is preliminary data.</text>
</comment>
<sequence length="242" mass="26346">MCELFGLSAENPTGAKEPLNELLRHGGLTADNPDGWGLAWWEDGVFQLAKEPLPAHQSVLFEALCGTVRSSLIIAHVRKARFPPVNTLDNTHPFQRVCCGKGWVFAHNGLVPDIVAMEQANTCPICHPSGETDSEYAFCHLLSHIAEATSNPDAGSVDPFATVAAVSELIASHGQFNFLLSDGEYLIAYGHDRLHYREHVDSAMIATEPLSGDESWVAFTPGELRVYRSGRMAGRILTAPSH</sequence>
<name>A0A1Y1QK86_9GAMM</name>
<gene>
    <name evidence="3" type="ORF">BWK73_28190</name>
</gene>
<dbReference type="InterPro" id="IPR026869">
    <property type="entry name" value="EgtC-like"/>
</dbReference>
<dbReference type="InterPro" id="IPR017932">
    <property type="entry name" value="GATase_2_dom"/>
</dbReference>
<evidence type="ECO:0000313" key="4">
    <source>
        <dbReference type="Proteomes" id="UP000192491"/>
    </source>
</evidence>
<dbReference type="PROSITE" id="PS51278">
    <property type="entry name" value="GATASE_TYPE_2"/>
    <property type="match status" value="1"/>
</dbReference>